<evidence type="ECO:0000256" key="7">
    <source>
        <dbReference type="SAM" id="MobiDB-lite"/>
    </source>
</evidence>
<evidence type="ECO:0000256" key="4">
    <source>
        <dbReference type="ARBA" id="ARBA00022801"/>
    </source>
</evidence>
<dbReference type="GO" id="GO:0004190">
    <property type="term" value="F:aspartic-type endopeptidase activity"/>
    <property type="evidence" value="ECO:0007669"/>
    <property type="project" value="UniProtKB-KW"/>
</dbReference>
<keyword evidence="6" id="KW-1015">Disulfide bond</keyword>
<feature type="chain" id="PRO_5042109491" evidence="8">
    <location>
        <begin position="22"/>
        <end position="613"/>
    </location>
</feature>
<keyword evidence="3" id="KW-0064">Aspartyl protease</keyword>
<keyword evidence="11" id="KW-1185">Reference proteome</keyword>
<evidence type="ECO:0000313" key="11">
    <source>
        <dbReference type="Proteomes" id="UP001195914"/>
    </source>
</evidence>
<reference evidence="10" key="1">
    <citation type="journal article" date="2014" name="Nucleic Acids Res.">
        <title>The evolutionary dynamics of variant antigen genes in Babesia reveal a history of genomic innovation underlying host-parasite interaction.</title>
        <authorList>
            <person name="Jackson A.P."/>
            <person name="Otto T.D."/>
            <person name="Darby A."/>
            <person name="Ramaprasad A."/>
            <person name="Xia D."/>
            <person name="Echaide I.E."/>
            <person name="Farber M."/>
            <person name="Gahlot S."/>
            <person name="Gamble J."/>
            <person name="Gupta D."/>
            <person name="Gupta Y."/>
            <person name="Jackson L."/>
            <person name="Malandrin L."/>
            <person name="Malas T.B."/>
            <person name="Moussa E."/>
            <person name="Nair M."/>
            <person name="Reid A.J."/>
            <person name="Sanders M."/>
            <person name="Sharma J."/>
            <person name="Tracey A."/>
            <person name="Quail M.A."/>
            <person name="Weir W."/>
            <person name="Wastling J.M."/>
            <person name="Hall N."/>
            <person name="Willadsen P."/>
            <person name="Lingelbach K."/>
            <person name="Shiels B."/>
            <person name="Tait A."/>
            <person name="Berriman M."/>
            <person name="Allred D.R."/>
            <person name="Pain A."/>
        </authorList>
    </citation>
    <scope>NUCLEOTIDE SEQUENCE</scope>
    <source>
        <strain evidence="10">1802A</strain>
    </source>
</reference>
<dbReference type="FunFam" id="2.40.70.10:FF:000115">
    <property type="entry name" value="Lysosomal aspartic protease"/>
    <property type="match status" value="1"/>
</dbReference>
<keyword evidence="4" id="KW-0378">Hydrolase</keyword>
<accession>A0AAD9G7R3</accession>
<feature type="disulfide bond" evidence="6">
    <location>
        <begin position="234"/>
        <end position="239"/>
    </location>
</feature>
<name>A0AAD9G7R3_BABDI</name>
<feature type="region of interest" description="Disordered" evidence="7">
    <location>
        <begin position="100"/>
        <end position="134"/>
    </location>
</feature>
<keyword evidence="2 10" id="KW-0645">Protease</keyword>
<evidence type="ECO:0000256" key="2">
    <source>
        <dbReference type="ARBA" id="ARBA00022670"/>
    </source>
</evidence>
<dbReference type="PANTHER" id="PTHR47966">
    <property type="entry name" value="BETA-SITE APP-CLEAVING ENZYME, ISOFORM A-RELATED"/>
    <property type="match status" value="1"/>
</dbReference>
<keyword evidence="8" id="KW-0732">Signal</keyword>
<dbReference type="Pfam" id="PF00026">
    <property type="entry name" value="Asp"/>
    <property type="match status" value="1"/>
</dbReference>
<protein>
    <submittedName>
        <fullName evidence="10">Eukaryotic aspartyl protease family protein</fullName>
    </submittedName>
</protein>
<evidence type="ECO:0000256" key="5">
    <source>
        <dbReference type="PIRSR" id="PIRSR601461-1"/>
    </source>
</evidence>
<dbReference type="GO" id="GO:0016485">
    <property type="term" value="P:protein processing"/>
    <property type="evidence" value="ECO:0007669"/>
    <property type="project" value="UniProtKB-ARBA"/>
</dbReference>
<comment type="similarity">
    <text evidence="1">Belongs to the peptidase A1 family.</text>
</comment>
<feature type="region of interest" description="Disordered" evidence="7">
    <location>
        <begin position="482"/>
        <end position="521"/>
    </location>
</feature>
<dbReference type="Proteomes" id="UP001195914">
    <property type="component" value="Unassembled WGS sequence"/>
</dbReference>
<evidence type="ECO:0000256" key="1">
    <source>
        <dbReference type="ARBA" id="ARBA00007447"/>
    </source>
</evidence>
<evidence type="ECO:0000313" key="10">
    <source>
        <dbReference type="EMBL" id="KAK1933348.1"/>
    </source>
</evidence>
<evidence type="ECO:0000259" key="9">
    <source>
        <dbReference type="PROSITE" id="PS51767"/>
    </source>
</evidence>
<feature type="signal peptide" evidence="8">
    <location>
        <begin position="1"/>
        <end position="21"/>
    </location>
</feature>
<organism evidence="10 11">
    <name type="scientific">Babesia divergens</name>
    <dbReference type="NCBI Taxonomy" id="32595"/>
    <lineage>
        <taxon>Eukaryota</taxon>
        <taxon>Sar</taxon>
        <taxon>Alveolata</taxon>
        <taxon>Apicomplexa</taxon>
        <taxon>Aconoidasida</taxon>
        <taxon>Piroplasmida</taxon>
        <taxon>Babesiidae</taxon>
        <taxon>Babesia</taxon>
    </lineage>
</organism>
<dbReference type="PANTHER" id="PTHR47966:SF51">
    <property type="entry name" value="BETA-SITE APP-CLEAVING ENZYME, ISOFORM A-RELATED"/>
    <property type="match status" value="1"/>
</dbReference>
<sequence length="613" mass="67513">MKTKGVLALLTTIACSRCVYCLHSDVWAASSLRESQCGAACSNVIIDAYDANNTGAVYAGKATNWNTHARILQNSLRFKYPRMLTSQLFVKPEVSIPLRKFTDMQKNGGKDTAKKRNNRNSRESHNDERGVETKNKPLFFSQGYNVQANSNAAFLTSSDGVTDASITNPSGTERIKELTAISSNDLETQRLKQFLLNFENNQYFGEIEVGTPPKKFVVVFDTGSSQLWIPSTECSSNGCKNHRQFDHKSSSTFKDLVPGKSGVNAYIQYGTGDCVLELGSDTVRIGSLEVKNQSIGLATYESEHPFSDLPFDGLVGLGFPDSTFKEDQSVLPIVDNIMHQKLLNRNIMAFYMSKSRKQPGALSFGSVDPAYVLPGHSPWWFPVVSTDFWEIEMDSILVDGHPVKLPRRYNAAIDTGSSLISGPSEVVDPLLERIALAENCSNLKSLPTISFVFVDMLGRKIKFDLSPEDYVERSDDEDQYFTAVSSGGTNVDDATNSASKPDNVSEGTHKEGTSEDDSAMSTKIHHVPDTEADARSSDEAAASRRCAIGIMTLDVPKPKGPLFVMGVNFINRYMVIFDRDTMAVGLVPSAHNVDDSIKQEELQRDFDISPGTR</sequence>
<dbReference type="PROSITE" id="PS51257">
    <property type="entry name" value="PROKAR_LIPOPROTEIN"/>
    <property type="match status" value="1"/>
</dbReference>
<dbReference type="Gene3D" id="2.40.70.10">
    <property type="entry name" value="Acid Proteases"/>
    <property type="match status" value="3"/>
</dbReference>
<dbReference type="PROSITE" id="PS51767">
    <property type="entry name" value="PEPTIDASE_A1"/>
    <property type="match status" value="1"/>
</dbReference>
<feature type="active site" evidence="5">
    <location>
        <position position="221"/>
    </location>
</feature>
<dbReference type="InterPro" id="IPR021109">
    <property type="entry name" value="Peptidase_aspartic_dom_sf"/>
</dbReference>
<dbReference type="SUPFAM" id="SSF50630">
    <property type="entry name" value="Acid proteases"/>
    <property type="match status" value="2"/>
</dbReference>
<dbReference type="CDD" id="cd05471">
    <property type="entry name" value="pepsin_like"/>
    <property type="match status" value="1"/>
</dbReference>
<dbReference type="EMBL" id="JAHBMH010000073">
    <property type="protein sequence ID" value="KAK1933348.1"/>
    <property type="molecule type" value="Genomic_DNA"/>
</dbReference>
<dbReference type="InterPro" id="IPR001461">
    <property type="entry name" value="Aspartic_peptidase_A1"/>
</dbReference>
<evidence type="ECO:0000256" key="3">
    <source>
        <dbReference type="ARBA" id="ARBA00022750"/>
    </source>
</evidence>
<feature type="compositionally biased region" description="Polar residues" evidence="7">
    <location>
        <begin position="482"/>
        <end position="506"/>
    </location>
</feature>
<evidence type="ECO:0000256" key="8">
    <source>
        <dbReference type="SAM" id="SignalP"/>
    </source>
</evidence>
<proteinExistence type="inferred from homology"/>
<dbReference type="InterPro" id="IPR033121">
    <property type="entry name" value="PEPTIDASE_A1"/>
</dbReference>
<dbReference type="AlphaFoldDB" id="A0AAD9G7R3"/>
<dbReference type="InterPro" id="IPR034164">
    <property type="entry name" value="Pepsin-like_dom"/>
</dbReference>
<comment type="caution">
    <text evidence="10">The sequence shown here is derived from an EMBL/GenBank/DDBJ whole genome shotgun (WGS) entry which is preliminary data.</text>
</comment>
<dbReference type="PRINTS" id="PR00792">
    <property type="entry name" value="PEPSIN"/>
</dbReference>
<feature type="domain" description="Peptidase A1" evidence="9">
    <location>
        <begin position="203"/>
        <end position="587"/>
    </location>
</feature>
<reference evidence="10" key="2">
    <citation type="submission" date="2021-05" db="EMBL/GenBank/DDBJ databases">
        <authorList>
            <person name="Pain A."/>
        </authorList>
    </citation>
    <scope>NUCLEOTIDE SEQUENCE</scope>
    <source>
        <strain evidence="10">1802A</strain>
    </source>
</reference>
<gene>
    <name evidence="10" type="ORF">X943_003262</name>
</gene>
<feature type="active site" evidence="5">
    <location>
        <position position="414"/>
    </location>
</feature>
<evidence type="ECO:0000256" key="6">
    <source>
        <dbReference type="PIRSR" id="PIRSR601461-2"/>
    </source>
</evidence>